<organism evidence="1 2">
    <name type="scientific">Anoxybacterium hadale</name>
    <dbReference type="NCBI Taxonomy" id="3408580"/>
    <lineage>
        <taxon>Bacteria</taxon>
        <taxon>Bacillati</taxon>
        <taxon>Bacillota</taxon>
        <taxon>Clostridia</taxon>
        <taxon>Peptostreptococcales</taxon>
        <taxon>Anaerovoracaceae</taxon>
        <taxon>Anoxybacterium</taxon>
    </lineage>
</organism>
<reference evidence="1" key="1">
    <citation type="submission" date="2019-08" db="EMBL/GenBank/DDBJ databases">
        <title>Genome sequence of Clostridiales bacterium MT110.</title>
        <authorList>
            <person name="Cao J."/>
        </authorList>
    </citation>
    <scope>NUCLEOTIDE SEQUENCE</scope>
    <source>
        <strain evidence="1">MT110</strain>
    </source>
</reference>
<dbReference type="EMBL" id="CP042469">
    <property type="protein sequence ID" value="QOX64986.1"/>
    <property type="molecule type" value="Genomic_DNA"/>
</dbReference>
<accession>A0ACD1AEU9</accession>
<name>A0ACD1AEU9_9FIRM</name>
<sequence length="830" mass="94579">MPNYKVLKRKRIENGLSNIFQYPLTVVSATMGYGKTTAVKTFLENRKANTIWVSLTGERSTESQFWNKLCAASSKYYPDIAKRLLEMGFPYNQYQMDKMVESINEYGSDKKTVLVIDDYHLIEDNKQVEAFVEVVVQEEIPNFHIVLISRTRPDIGHAGLLSKGLCYYVDSSFLAFTTEEIEEYFRLMDCGHLTQKELEGITNYTAGWISAIYLILLGMKQGLRPEINSNINRLIEANLFNQLEDEAKEAMLGLSVFDNFTIKQAQVVLQNKNIRHIVNQLVDQNAFIEWDPQTGAYRLHNVLRDYLHAKLESSTLDINALCMGAGHWYLVLGDYVTAFGYYHRAGRTEELLDHLSKMEDVSISFLGNDLMHSICNDLPQHYCYKYPLLFMQIALNFVVGGEEHLIRRGVEIVQEISEYYGRPEGFALNLCDSIFAEIELIYAILSFNDIELMEKHARRAAALFHGGKSALILRHSEFTFGLPHFLYGYYKEPGTLQETLEKLADHFAPEFLDGCGTGCEFLALAEAALETGQLEQVELYAMKAIYKAKTKMQIGIEICANFTLARLRLMEGRIEESRELMRKVKEMLSEQKPRLSIQNNLVFSTMIDLCDGYLYGCMKQAEFIPNGLRSGDFSYGAYLLRGMAFPCIIQGKAVMLSENWIALEILCESFKAKFDFMHNQLGILHNSIYAAIAQQKLYGMEAGICALLPVLREGQADGIVMPFAENGEYLLPMLENLKGREGISPRYLDDLLSACARYSENMKPRNQTSLTERETEVLKLLAEGLTQKEIAENLILSSSTIKRHLENIYQKFEVNNKISAIKKAKNLKLL</sequence>
<evidence type="ECO:0000313" key="1">
    <source>
        <dbReference type="EMBL" id="QOX64986.1"/>
    </source>
</evidence>
<gene>
    <name evidence="1" type="ORF">FRZ06_17355</name>
</gene>
<proteinExistence type="predicted"/>
<evidence type="ECO:0000313" key="2">
    <source>
        <dbReference type="Proteomes" id="UP000594014"/>
    </source>
</evidence>
<protein>
    <submittedName>
        <fullName evidence="1">Uncharacterized protein</fullName>
    </submittedName>
</protein>
<dbReference type="Proteomes" id="UP000594014">
    <property type="component" value="Chromosome"/>
</dbReference>
<keyword evidence="2" id="KW-1185">Reference proteome</keyword>